<evidence type="ECO:0000313" key="2">
    <source>
        <dbReference type="Proteomes" id="UP001189429"/>
    </source>
</evidence>
<dbReference type="SUPFAM" id="SSF53649">
    <property type="entry name" value="Alkaline phosphatase-like"/>
    <property type="match status" value="1"/>
</dbReference>
<dbReference type="InterPro" id="IPR017850">
    <property type="entry name" value="Alkaline_phosphatase_core_sf"/>
</dbReference>
<proteinExistence type="predicted"/>
<dbReference type="Pfam" id="PF02995">
    <property type="entry name" value="DUF229"/>
    <property type="match status" value="1"/>
</dbReference>
<evidence type="ECO:0000313" key="1">
    <source>
        <dbReference type="EMBL" id="CAK0811653.1"/>
    </source>
</evidence>
<accession>A0ABN9QZ07</accession>
<gene>
    <name evidence="1" type="ORF">PCOR1329_LOCUS16188</name>
</gene>
<sequence length="743" mass="79977">MVPADLLVRIEWTCCDATRPLRERTAMGCFNEEYTEEICCMPEGGDPAVSDANLAPRRGEAPWQVDEACAHQWGGGANVVAPEEPKASSGAASTVPRCGGERLFSWDGTAVRRVGNGPFEVWDLSPCRWRRCARADLRLVAAVPAGVVWVPPHTMDQLAVLATTSDGPAGGGPAGAGAEVLSLWRPNWFRQARPLERAAPPEERPSVHVLVLDAVSRTALRRAMPRLHEFLLREAAAPAPRGTPAPPDTPAVPASHEVASFSRYHTSQPGGTLSQLFPAFFGGLRRCEGLGASASRPVDAGGMYNVTRLLRKCAAFPRGALRELRRHGYRLGLAASMVAAAGIVHGEGWDYVLPYTAGLMPGLDEDHVDFGCVNAQPYYRLVLEWGRQLLGMHRTVPLFLYTHLQAAHADLDQLGSLDVPLRDHLISLMEEYPEVLFLVASDHGNVCRLCDQRAPLLHVMAPSSLLRARPAIAAALRSNQEQVVSGWDIFETLLHLAAGTSTAASPGGAFGRLLKRGVGQLVASPVKSHQEVTLVDLAGGFEPRSLFRAMPAGRTCTAAGIRPRHCQVRAAVESQIVFCAPWGALSSITRGDHAAADRRHVTAPANGSARQMVCELSRLNSLAILLDSWRETLSVLDPGGLCARLALGTLEYVASDGAGQFTMRFSTREGDPPRLFGASFEVGHASRVTFQQVSQITRYRKYEACTPPGVPADICVCDLQVTHGGAKVALGDFAMDPARGMSR</sequence>
<organism evidence="1 2">
    <name type="scientific">Prorocentrum cordatum</name>
    <dbReference type="NCBI Taxonomy" id="2364126"/>
    <lineage>
        <taxon>Eukaryota</taxon>
        <taxon>Sar</taxon>
        <taxon>Alveolata</taxon>
        <taxon>Dinophyceae</taxon>
        <taxon>Prorocentrales</taxon>
        <taxon>Prorocentraceae</taxon>
        <taxon>Prorocentrum</taxon>
    </lineage>
</organism>
<keyword evidence="2" id="KW-1185">Reference proteome</keyword>
<dbReference type="InterPro" id="IPR004245">
    <property type="entry name" value="DUF229"/>
</dbReference>
<protein>
    <submittedName>
        <fullName evidence="1">Uncharacterized protein</fullName>
    </submittedName>
</protein>
<dbReference type="PANTHER" id="PTHR10974">
    <property type="entry name" value="FI08016P-RELATED"/>
    <property type="match status" value="1"/>
</dbReference>
<name>A0ABN9QZ07_9DINO</name>
<dbReference type="EMBL" id="CAUYUJ010004947">
    <property type="protein sequence ID" value="CAK0811653.1"/>
    <property type="molecule type" value="Genomic_DNA"/>
</dbReference>
<dbReference type="Proteomes" id="UP001189429">
    <property type="component" value="Unassembled WGS sequence"/>
</dbReference>
<comment type="caution">
    <text evidence="1">The sequence shown here is derived from an EMBL/GenBank/DDBJ whole genome shotgun (WGS) entry which is preliminary data.</text>
</comment>
<dbReference type="PANTHER" id="PTHR10974:SF1">
    <property type="entry name" value="FI08016P-RELATED"/>
    <property type="match status" value="1"/>
</dbReference>
<reference evidence="1" key="1">
    <citation type="submission" date="2023-10" db="EMBL/GenBank/DDBJ databases">
        <authorList>
            <person name="Chen Y."/>
            <person name="Shah S."/>
            <person name="Dougan E. K."/>
            <person name="Thang M."/>
            <person name="Chan C."/>
        </authorList>
    </citation>
    <scope>NUCLEOTIDE SEQUENCE [LARGE SCALE GENOMIC DNA]</scope>
</reference>